<accession>A0A318XME8</accession>
<organism evidence="2 3">
    <name type="scientific">Ruminiclostridium sufflavum DSM 19573</name>
    <dbReference type="NCBI Taxonomy" id="1121337"/>
    <lineage>
        <taxon>Bacteria</taxon>
        <taxon>Bacillati</taxon>
        <taxon>Bacillota</taxon>
        <taxon>Clostridia</taxon>
        <taxon>Eubacteriales</taxon>
        <taxon>Oscillospiraceae</taxon>
        <taxon>Ruminiclostridium</taxon>
    </lineage>
</organism>
<feature type="transmembrane region" description="Helical" evidence="1">
    <location>
        <begin position="12"/>
        <end position="35"/>
    </location>
</feature>
<dbReference type="AlphaFoldDB" id="A0A318XME8"/>
<keyword evidence="1" id="KW-1133">Transmembrane helix</keyword>
<reference evidence="2 3" key="1">
    <citation type="submission" date="2018-06" db="EMBL/GenBank/DDBJ databases">
        <title>Genomic Encyclopedia of Type Strains, Phase I: the one thousand microbial genomes (KMG-I) project.</title>
        <authorList>
            <person name="Kyrpides N."/>
        </authorList>
    </citation>
    <scope>NUCLEOTIDE SEQUENCE [LARGE SCALE GENOMIC DNA]</scope>
    <source>
        <strain evidence="2 3">DSM 19573</strain>
    </source>
</reference>
<gene>
    <name evidence="2" type="ORF">LY28_00852</name>
</gene>
<dbReference type="EMBL" id="QKMR01000004">
    <property type="protein sequence ID" value="PYG89032.1"/>
    <property type="molecule type" value="Genomic_DNA"/>
</dbReference>
<dbReference type="RefSeq" id="WP_110460927.1">
    <property type="nucleotide sequence ID" value="NZ_QKMR01000004.1"/>
</dbReference>
<sequence length="192" mass="20945">MAKDNIKPGRFLYAVSGLLFVAGIILLTAVLMTGVNSSVDRINNKVVVPGAGVVELKEPGDYSIYFEHRSVLDGRTYNTDNINGLVCKLKNAETGEYINLENPTINSRYSVNGREGRSLFQFSIEKAGKYELDARYESGEGEEAVLAIGKGFGMSLLKTMLTGFGTLIITIGGAIVIFVVTLKKRGENRNRN</sequence>
<dbReference type="Proteomes" id="UP000248132">
    <property type="component" value="Unassembled WGS sequence"/>
</dbReference>
<evidence type="ECO:0000313" key="2">
    <source>
        <dbReference type="EMBL" id="PYG89032.1"/>
    </source>
</evidence>
<dbReference type="OrthoDB" id="7375722at2"/>
<keyword evidence="1" id="KW-0812">Transmembrane</keyword>
<protein>
    <submittedName>
        <fullName evidence="2">Uncharacterized protein</fullName>
    </submittedName>
</protein>
<name>A0A318XME8_9FIRM</name>
<keyword evidence="1" id="KW-0472">Membrane</keyword>
<comment type="caution">
    <text evidence="2">The sequence shown here is derived from an EMBL/GenBank/DDBJ whole genome shotgun (WGS) entry which is preliminary data.</text>
</comment>
<evidence type="ECO:0000256" key="1">
    <source>
        <dbReference type="SAM" id="Phobius"/>
    </source>
</evidence>
<feature type="transmembrane region" description="Helical" evidence="1">
    <location>
        <begin position="160"/>
        <end position="182"/>
    </location>
</feature>
<evidence type="ECO:0000313" key="3">
    <source>
        <dbReference type="Proteomes" id="UP000248132"/>
    </source>
</evidence>
<keyword evidence="3" id="KW-1185">Reference proteome</keyword>
<proteinExistence type="predicted"/>